<feature type="compositionally biased region" description="Low complexity" evidence="1">
    <location>
        <begin position="333"/>
        <end position="349"/>
    </location>
</feature>
<evidence type="ECO:0008006" key="4">
    <source>
        <dbReference type="Google" id="ProtNLM"/>
    </source>
</evidence>
<feature type="compositionally biased region" description="Basic and acidic residues" evidence="1">
    <location>
        <begin position="356"/>
        <end position="375"/>
    </location>
</feature>
<proteinExistence type="predicted"/>
<reference evidence="2 3" key="1">
    <citation type="submission" date="2024-01" db="EMBL/GenBank/DDBJ databases">
        <title>Genome mining of biosynthetic gene clusters to explore secondary metabolites of Streptomyces sp.</title>
        <authorList>
            <person name="Baig A."/>
            <person name="Ajitkumar Shintre N."/>
            <person name="Kumar H."/>
            <person name="Anbarasu A."/>
            <person name="Ramaiah S."/>
        </authorList>
    </citation>
    <scope>NUCLEOTIDE SEQUENCE [LARGE SCALE GENOMIC DNA]</scope>
    <source>
        <strain evidence="2 3">A03</strain>
    </source>
</reference>
<sequence length="399" mass="43645">MPPSPSARPTTPPTLWASRGRHVGAAAEDTVRHTLERLKKDRVLDDFLEPPDEAPADGLPGRRVFEARWRVPGAVTVRARLILEPASAGGQEWTLLAEAEEAWDPGWPSPATMFWPDDPDVTWDRDAATGLRLRGINTLPDDDKAVRRLLKEAGRSPWNIHVVVHEAMTTDHRGRVPLARRLPPGLRHRVVEHRAAPQQLRVVNWALEDFGVQVPRGGAVVLPGTPAPAGYDADAFSVRTVFLDGSEPTGLIAAVTSFDALERPLPQDAVADLASLREEWRLLTLQEELERERRLVAMYAEALEAMTQSRDLYREAAERAAEALAGYRESAGAAPAVPAPSAETSPASPLRGLTRTLERFRVAARPPRAEARQETPAETQQDPPTESPEAVRPPGGAAD</sequence>
<keyword evidence="3" id="KW-1185">Reference proteome</keyword>
<accession>A0ABV5DCN6</accession>
<feature type="region of interest" description="Disordered" evidence="1">
    <location>
        <begin position="333"/>
        <end position="399"/>
    </location>
</feature>
<gene>
    <name evidence="2" type="ORF">VSS30_16815</name>
</gene>
<organism evidence="2 3">
    <name type="scientific">Streptomyces parvulus</name>
    <dbReference type="NCBI Taxonomy" id="146923"/>
    <lineage>
        <taxon>Bacteria</taxon>
        <taxon>Bacillati</taxon>
        <taxon>Actinomycetota</taxon>
        <taxon>Actinomycetes</taxon>
        <taxon>Kitasatosporales</taxon>
        <taxon>Streptomycetaceae</taxon>
        <taxon>Streptomyces</taxon>
    </lineage>
</organism>
<evidence type="ECO:0000313" key="2">
    <source>
        <dbReference type="EMBL" id="MFB8750461.1"/>
    </source>
</evidence>
<dbReference type="EMBL" id="JAYMRR010000008">
    <property type="protein sequence ID" value="MFB8750461.1"/>
    <property type="molecule type" value="Genomic_DNA"/>
</dbReference>
<evidence type="ECO:0000313" key="3">
    <source>
        <dbReference type="Proteomes" id="UP001585018"/>
    </source>
</evidence>
<dbReference type="RefSeq" id="WP_376719069.1">
    <property type="nucleotide sequence ID" value="NZ_JAYMRR010000008.1"/>
</dbReference>
<dbReference type="Proteomes" id="UP001585018">
    <property type="component" value="Unassembled WGS sequence"/>
</dbReference>
<protein>
    <recommendedName>
        <fullName evidence="4">PE-PGRS family protein</fullName>
    </recommendedName>
</protein>
<feature type="compositionally biased region" description="Pro residues" evidence="1">
    <location>
        <begin position="1"/>
        <end position="12"/>
    </location>
</feature>
<name>A0ABV5DCN6_9ACTN</name>
<comment type="caution">
    <text evidence="2">The sequence shown here is derived from an EMBL/GenBank/DDBJ whole genome shotgun (WGS) entry which is preliminary data.</text>
</comment>
<feature type="region of interest" description="Disordered" evidence="1">
    <location>
        <begin position="1"/>
        <end position="23"/>
    </location>
</feature>
<evidence type="ECO:0000256" key="1">
    <source>
        <dbReference type="SAM" id="MobiDB-lite"/>
    </source>
</evidence>